<feature type="compositionally biased region" description="Basic and acidic residues" evidence="2">
    <location>
        <begin position="32"/>
        <end position="41"/>
    </location>
</feature>
<feature type="compositionally biased region" description="Acidic residues" evidence="2">
    <location>
        <begin position="11"/>
        <end position="31"/>
    </location>
</feature>
<dbReference type="PROSITE" id="PS50235">
    <property type="entry name" value="USP_3"/>
    <property type="match status" value="1"/>
</dbReference>
<dbReference type="Pfam" id="PF00443">
    <property type="entry name" value="UCH"/>
    <property type="match status" value="1"/>
</dbReference>
<dbReference type="PROSITE" id="PS00973">
    <property type="entry name" value="USP_2"/>
    <property type="match status" value="1"/>
</dbReference>
<proteinExistence type="inferred from homology"/>
<feature type="compositionally biased region" description="Low complexity" evidence="2">
    <location>
        <begin position="45"/>
        <end position="58"/>
    </location>
</feature>
<dbReference type="Gene3D" id="3.90.70.10">
    <property type="entry name" value="Cysteine proteinases"/>
    <property type="match status" value="1"/>
</dbReference>
<sequence length="585" mass="66895">MGQRCSKKDLDDFEEDDDEENAMFSEEDDEFDSQHPPRSDGAESDTAGGRRTTTTTDTSDFSNQFRRKDNRARTLSADAKKRRASNYNDVHIQVSEQLKQFEDNNAQVALNRDYRPMGVVGLQNLGNTCFLNSSIQCLSATIPLTDYFLGYDYKSEINTKNFLGTGGKLATAYAQLLKEMWLSNKTVVRPVQFKKQLSKFAPQFSGTYQHDAQELLSFLLDGIHEDLNRVKDKPYVEDRDCDGKNDEADAIEAWKNYLRRNKSLIVDLFQGQLRNTCRCNVCGHTNIRFEPFMYLSLPISDSCRNLQDCLDLYISTDELRGENRWYCEKCKKHRDGTKKIDLWIVPPILIVHLKRFKYNEYGQVGSKNNAHIKFPMEGWDLSDAVKSKGSVKPVYDLYAVSNHIGGLRSGHYTAYSMTRFDEQWVEFNDSNPRPITPDVVTRNASAAYVLFYNRSDKEESVHDNESDAPTSARYPMVRRQSVTRPDLWPHTQVEDSKFRDYRRRSNAMNGSMRSLGESFHSPPTSPMPSSGRRSANIIANTVVAPMISPKTSSRSTTPDPESSSSVRKRTTRTAKKSSNRRRGDR</sequence>
<feature type="region of interest" description="Disordered" evidence="2">
    <location>
        <begin position="458"/>
        <end position="478"/>
    </location>
</feature>
<feature type="compositionally biased region" description="Polar residues" evidence="2">
    <location>
        <begin position="549"/>
        <end position="561"/>
    </location>
</feature>
<dbReference type="OrthoDB" id="292964at2759"/>
<keyword evidence="5" id="KW-1185">Reference proteome</keyword>
<comment type="caution">
    <text evidence="4">The sequence shown here is derived from an EMBL/GenBank/DDBJ whole genome shotgun (WGS) entry which is preliminary data.</text>
</comment>
<keyword evidence="1" id="KW-0788">Thiol protease</keyword>
<dbReference type="InterPro" id="IPR050185">
    <property type="entry name" value="Ub_carboxyl-term_hydrolase"/>
</dbReference>
<dbReference type="EMBL" id="CAICTM010000834">
    <property type="protein sequence ID" value="CAB9517157.1"/>
    <property type="molecule type" value="Genomic_DNA"/>
</dbReference>
<dbReference type="InterPro" id="IPR028889">
    <property type="entry name" value="USP"/>
</dbReference>
<evidence type="ECO:0000259" key="3">
    <source>
        <dbReference type="PROSITE" id="PS50235"/>
    </source>
</evidence>
<feature type="compositionally biased region" description="Basic and acidic residues" evidence="2">
    <location>
        <begin position="1"/>
        <end position="10"/>
    </location>
</feature>
<evidence type="ECO:0000256" key="2">
    <source>
        <dbReference type="SAM" id="MobiDB-lite"/>
    </source>
</evidence>
<feature type="domain" description="USP" evidence="3">
    <location>
        <begin position="120"/>
        <end position="455"/>
    </location>
</feature>
<evidence type="ECO:0000256" key="1">
    <source>
        <dbReference type="RuleBase" id="RU366025"/>
    </source>
</evidence>
<dbReference type="EC" id="3.4.19.12" evidence="1"/>
<gene>
    <name evidence="4" type="ORF">SEMRO_835_G208860.1</name>
</gene>
<comment type="catalytic activity">
    <reaction evidence="1">
        <text>Thiol-dependent hydrolysis of ester, thioester, amide, peptide and isopeptide bonds formed by the C-terminal Gly of ubiquitin (a 76-residue protein attached to proteins as an intracellular targeting signal).</text>
        <dbReference type="EC" id="3.4.19.12"/>
    </reaction>
</comment>
<dbReference type="InterPro" id="IPR001394">
    <property type="entry name" value="Peptidase_C19_UCH"/>
</dbReference>
<keyword evidence="1" id="KW-0645">Protease</keyword>
<dbReference type="InterPro" id="IPR018200">
    <property type="entry name" value="USP_CS"/>
</dbReference>
<dbReference type="PROSITE" id="PS00972">
    <property type="entry name" value="USP_1"/>
    <property type="match status" value="1"/>
</dbReference>
<comment type="similarity">
    <text evidence="1">Belongs to the peptidase C19 family.</text>
</comment>
<dbReference type="InterPro" id="IPR038765">
    <property type="entry name" value="Papain-like_cys_pep_sf"/>
</dbReference>
<protein>
    <recommendedName>
        <fullName evidence="1">Ubiquitin carboxyl-terminal hydrolase</fullName>
        <ecNumber evidence="1">3.4.19.12</ecNumber>
    </recommendedName>
</protein>
<dbReference type="GO" id="GO:0004843">
    <property type="term" value="F:cysteine-type deubiquitinase activity"/>
    <property type="evidence" value="ECO:0007669"/>
    <property type="project" value="UniProtKB-UniRule"/>
</dbReference>
<evidence type="ECO:0000313" key="5">
    <source>
        <dbReference type="Proteomes" id="UP001153069"/>
    </source>
</evidence>
<feature type="region of interest" description="Disordered" evidence="2">
    <location>
        <begin position="1"/>
        <end position="82"/>
    </location>
</feature>
<evidence type="ECO:0000313" key="4">
    <source>
        <dbReference type="EMBL" id="CAB9517157.1"/>
    </source>
</evidence>
<organism evidence="4 5">
    <name type="scientific">Seminavis robusta</name>
    <dbReference type="NCBI Taxonomy" id="568900"/>
    <lineage>
        <taxon>Eukaryota</taxon>
        <taxon>Sar</taxon>
        <taxon>Stramenopiles</taxon>
        <taxon>Ochrophyta</taxon>
        <taxon>Bacillariophyta</taxon>
        <taxon>Bacillariophyceae</taxon>
        <taxon>Bacillariophycidae</taxon>
        <taxon>Naviculales</taxon>
        <taxon>Naviculaceae</taxon>
        <taxon>Seminavis</taxon>
    </lineage>
</organism>
<dbReference type="PANTHER" id="PTHR21646">
    <property type="entry name" value="UBIQUITIN CARBOXYL-TERMINAL HYDROLASE"/>
    <property type="match status" value="1"/>
</dbReference>
<reference evidence="4" key="1">
    <citation type="submission" date="2020-06" db="EMBL/GenBank/DDBJ databases">
        <authorList>
            <consortium name="Plant Systems Biology data submission"/>
        </authorList>
    </citation>
    <scope>NUCLEOTIDE SEQUENCE</scope>
    <source>
        <strain evidence="4">D6</strain>
    </source>
</reference>
<feature type="compositionally biased region" description="Polar residues" evidence="2">
    <location>
        <begin position="527"/>
        <end position="539"/>
    </location>
</feature>
<accession>A0A9N8E9T6</accession>
<dbReference type="AlphaFoldDB" id="A0A9N8E9T6"/>
<dbReference type="CDD" id="cd02674">
    <property type="entry name" value="Peptidase_C19R"/>
    <property type="match status" value="1"/>
</dbReference>
<keyword evidence="1 4" id="KW-0378">Hydrolase</keyword>
<dbReference type="Proteomes" id="UP001153069">
    <property type="component" value="Unassembled WGS sequence"/>
</dbReference>
<name>A0A9N8E9T6_9STRA</name>
<feature type="region of interest" description="Disordered" evidence="2">
    <location>
        <begin position="510"/>
        <end position="585"/>
    </location>
</feature>
<keyword evidence="1" id="KW-0833">Ubl conjugation pathway</keyword>
<dbReference type="GO" id="GO:0016579">
    <property type="term" value="P:protein deubiquitination"/>
    <property type="evidence" value="ECO:0007669"/>
    <property type="project" value="InterPro"/>
</dbReference>
<feature type="compositionally biased region" description="Basic residues" evidence="2">
    <location>
        <begin position="566"/>
        <end position="585"/>
    </location>
</feature>
<dbReference type="SUPFAM" id="SSF54001">
    <property type="entry name" value="Cysteine proteinases"/>
    <property type="match status" value="1"/>
</dbReference>
<dbReference type="GO" id="GO:0006508">
    <property type="term" value="P:proteolysis"/>
    <property type="evidence" value="ECO:0007669"/>
    <property type="project" value="UniProtKB-KW"/>
</dbReference>